<name>A0ACC3TD25_9ASCO</name>
<organism evidence="1 2">
    <name type="scientific">Lipomyces orientalis</name>
    <dbReference type="NCBI Taxonomy" id="1233043"/>
    <lineage>
        <taxon>Eukaryota</taxon>
        <taxon>Fungi</taxon>
        <taxon>Dikarya</taxon>
        <taxon>Ascomycota</taxon>
        <taxon>Saccharomycotina</taxon>
        <taxon>Lipomycetes</taxon>
        <taxon>Lipomycetales</taxon>
        <taxon>Lipomycetaceae</taxon>
        <taxon>Lipomyces</taxon>
    </lineage>
</organism>
<proteinExistence type="predicted"/>
<evidence type="ECO:0000313" key="1">
    <source>
        <dbReference type="EMBL" id="KAK9318856.1"/>
    </source>
</evidence>
<comment type="caution">
    <text evidence="1">The sequence shown here is derived from an EMBL/GenBank/DDBJ whole genome shotgun (WGS) entry which is preliminary data.</text>
</comment>
<protein>
    <submittedName>
        <fullName evidence="1">Uncharacterized protein</fullName>
    </submittedName>
</protein>
<dbReference type="Proteomes" id="UP001489719">
    <property type="component" value="Unassembled WGS sequence"/>
</dbReference>
<keyword evidence="2" id="KW-1185">Reference proteome</keyword>
<accession>A0ACC3TD25</accession>
<gene>
    <name evidence="1" type="ORF">V1517DRAFT_90150</name>
</gene>
<sequence length="115" mass="12653">MINKINGSPQTLIVVQLPPAPNNFTHIATGYEPCCNGRVRRAADPDVAPHDGGSCWDYCWTHVLRWVAWLLALGCCLALLCALLLCAPCCVLFCCVLFVVCSLRVLYVYIILVEA</sequence>
<reference evidence="2" key="1">
    <citation type="journal article" date="2024" name="Front. Bioeng. Biotechnol.">
        <title>Genome-scale model development and genomic sequencing of the oleaginous clade Lipomyces.</title>
        <authorList>
            <person name="Czajka J.J."/>
            <person name="Han Y."/>
            <person name="Kim J."/>
            <person name="Mondo S.J."/>
            <person name="Hofstad B.A."/>
            <person name="Robles A."/>
            <person name="Haridas S."/>
            <person name="Riley R."/>
            <person name="LaButti K."/>
            <person name="Pangilinan J."/>
            <person name="Andreopoulos W."/>
            <person name="Lipzen A."/>
            <person name="Yan J."/>
            <person name="Wang M."/>
            <person name="Ng V."/>
            <person name="Grigoriev I.V."/>
            <person name="Spatafora J.W."/>
            <person name="Magnuson J.K."/>
            <person name="Baker S.E."/>
            <person name="Pomraning K.R."/>
        </authorList>
    </citation>
    <scope>NUCLEOTIDE SEQUENCE [LARGE SCALE GENOMIC DNA]</scope>
    <source>
        <strain evidence="2">CBS 10300</strain>
    </source>
</reference>
<evidence type="ECO:0000313" key="2">
    <source>
        <dbReference type="Proteomes" id="UP001489719"/>
    </source>
</evidence>
<dbReference type="EMBL" id="MU970283">
    <property type="protein sequence ID" value="KAK9318856.1"/>
    <property type="molecule type" value="Genomic_DNA"/>
</dbReference>